<sequence length="41" mass="4440">MCRPERCLDDCVTLVHAYADFGLAAEVRSAEARTAGPTTEL</sequence>
<proteinExistence type="predicted"/>
<dbReference type="EMBL" id="JANCPR020000026">
    <property type="protein sequence ID" value="MDJ1135097.1"/>
    <property type="molecule type" value="Genomic_DNA"/>
</dbReference>
<evidence type="ECO:0000313" key="2">
    <source>
        <dbReference type="Proteomes" id="UP001214441"/>
    </source>
</evidence>
<organism evidence="1 2">
    <name type="scientific">Streptomyces iconiensis</name>
    <dbReference type="NCBI Taxonomy" id="1384038"/>
    <lineage>
        <taxon>Bacteria</taxon>
        <taxon>Bacillati</taxon>
        <taxon>Actinomycetota</taxon>
        <taxon>Actinomycetes</taxon>
        <taxon>Kitasatosporales</taxon>
        <taxon>Streptomycetaceae</taxon>
        <taxon>Streptomyces</taxon>
    </lineage>
</organism>
<dbReference type="Proteomes" id="UP001214441">
    <property type="component" value="Unassembled WGS sequence"/>
</dbReference>
<name>A0ABT7A1A3_9ACTN</name>
<keyword evidence="2" id="KW-1185">Reference proteome</keyword>
<comment type="caution">
    <text evidence="1">The sequence shown here is derived from an EMBL/GenBank/DDBJ whole genome shotgun (WGS) entry which is preliminary data.</text>
</comment>
<reference evidence="1 2" key="1">
    <citation type="submission" date="2023-05" db="EMBL/GenBank/DDBJ databases">
        <title>Streptantibioticus silvisoli sp. nov., acidotolerant actinomycetes 1 from pine litter.</title>
        <authorList>
            <person name="Swiecimska M."/>
            <person name="Golinska P."/>
            <person name="Sangal V."/>
            <person name="Wachnowicz B."/>
            <person name="Goodfellow M."/>
        </authorList>
    </citation>
    <scope>NUCLEOTIDE SEQUENCE [LARGE SCALE GENOMIC DNA]</scope>
    <source>
        <strain evidence="1 2">DSM 42109</strain>
    </source>
</reference>
<protein>
    <submittedName>
        <fullName evidence="1">Uncharacterized protein</fullName>
    </submittedName>
</protein>
<gene>
    <name evidence="1" type="ORF">NMN56_024675</name>
</gene>
<evidence type="ECO:0000313" key="1">
    <source>
        <dbReference type="EMBL" id="MDJ1135097.1"/>
    </source>
</evidence>
<dbReference type="RefSeq" id="WP_280842760.1">
    <property type="nucleotide sequence ID" value="NZ_JANCPR020000026.1"/>
</dbReference>
<accession>A0ABT7A1A3</accession>